<gene>
    <name evidence="1" type="ORF">BJ138DRAFT_1129336</name>
</gene>
<evidence type="ECO:0000313" key="1">
    <source>
        <dbReference type="EMBL" id="KAH7907210.1"/>
    </source>
</evidence>
<dbReference type="EMBL" id="MU267927">
    <property type="protein sequence ID" value="KAH7907210.1"/>
    <property type="molecule type" value="Genomic_DNA"/>
</dbReference>
<sequence length="576" mass="61725">MSQELTKQVSHVRDGMPDATLGRSQSNDLNDKEKGHHALPAAQRSTLRSICLVMICTAAMVVNTSNSTSVSIALPTIGEDIGIPEDQLQWLISAYSLTSGCFLLFFGRLADLFGRKRAFTVGTLVQVAFSLGCGFAQNSITLDILRGFQGMGAAAAIPSALGILAHAFPPSRARSIAFATFAAGAPVGGAFGTILGGVLTQLSNQHWRSGFYLSAGLSALCCIGGLASFDADVVSAEVDRRVDWIGAIFVTVGLVLIVFVLGQGEIAPLGWETGYIIALLIVGVLFVGLFLLWERYLENALDDRTRAPSFWTPPPLMRLSLWARAKGRMAVILFIAFFNWSGFLTWNFWVQLYYQNYLHLTPLHTMVRFIPMFITGILCNFFVAMVVGKLPLVIFAATGTLFTASAGILFALINPSATYWAFGFPSTVFSVFGADFVYSAGTIFIAKIAFPHEQSVAGALFQTMTQLGTAFGLTISTIVFNNVVQQQSAALGVTVAATATNDAPAAAQLLGYRAAQWTSASFSLFAALLAVLFLRGVGIVGHKKTKTEDSDSDQTALDLPPTRHDDPPPSATTLHA</sequence>
<protein>
    <submittedName>
        <fullName evidence="1">Major facilitator superfamily domain-containing protein</fullName>
    </submittedName>
</protein>
<keyword evidence="2" id="KW-1185">Reference proteome</keyword>
<proteinExistence type="predicted"/>
<organism evidence="1 2">
    <name type="scientific">Hygrophoropsis aurantiaca</name>
    <dbReference type="NCBI Taxonomy" id="72124"/>
    <lineage>
        <taxon>Eukaryota</taxon>
        <taxon>Fungi</taxon>
        <taxon>Dikarya</taxon>
        <taxon>Basidiomycota</taxon>
        <taxon>Agaricomycotina</taxon>
        <taxon>Agaricomycetes</taxon>
        <taxon>Agaricomycetidae</taxon>
        <taxon>Boletales</taxon>
        <taxon>Coniophorineae</taxon>
        <taxon>Hygrophoropsidaceae</taxon>
        <taxon>Hygrophoropsis</taxon>
    </lineage>
</organism>
<dbReference type="Proteomes" id="UP000790377">
    <property type="component" value="Unassembled WGS sequence"/>
</dbReference>
<comment type="caution">
    <text evidence="1">The sequence shown here is derived from an EMBL/GenBank/DDBJ whole genome shotgun (WGS) entry which is preliminary data.</text>
</comment>
<accession>A0ACB8A105</accession>
<reference evidence="1" key="1">
    <citation type="journal article" date="2021" name="New Phytol.">
        <title>Evolutionary innovations through gain and loss of genes in the ectomycorrhizal Boletales.</title>
        <authorList>
            <person name="Wu G."/>
            <person name="Miyauchi S."/>
            <person name="Morin E."/>
            <person name="Kuo A."/>
            <person name="Drula E."/>
            <person name="Varga T."/>
            <person name="Kohler A."/>
            <person name="Feng B."/>
            <person name="Cao Y."/>
            <person name="Lipzen A."/>
            <person name="Daum C."/>
            <person name="Hundley H."/>
            <person name="Pangilinan J."/>
            <person name="Johnson J."/>
            <person name="Barry K."/>
            <person name="LaButti K."/>
            <person name="Ng V."/>
            <person name="Ahrendt S."/>
            <person name="Min B."/>
            <person name="Choi I.G."/>
            <person name="Park H."/>
            <person name="Plett J.M."/>
            <person name="Magnuson J."/>
            <person name="Spatafora J.W."/>
            <person name="Nagy L.G."/>
            <person name="Henrissat B."/>
            <person name="Grigoriev I.V."/>
            <person name="Yang Z.L."/>
            <person name="Xu J."/>
            <person name="Martin F.M."/>
        </authorList>
    </citation>
    <scope>NUCLEOTIDE SEQUENCE</scope>
    <source>
        <strain evidence="1">ATCC 28755</strain>
    </source>
</reference>
<evidence type="ECO:0000313" key="2">
    <source>
        <dbReference type="Proteomes" id="UP000790377"/>
    </source>
</evidence>
<name>A0ACB8A105_9AGAM</name>